<gene>
    <name evidence="3" type="primary">LOC111135762</name>
</gene>
<organism evidence="2 3">
    <name type="scientific">Crassostrea virginica</name>
    <name type="common">Eastern oyster</name>
    <dbReference type="NCBI Taxonomy" id="6565"/>
    <lineage>
        <taxon>Eukaryota</taxon>
        <taxon>Metazoa</taxon>
        <taxon>Spiralia</taxon>
        <taxon>Lophotrochozoa</taxon>
        <taxon>Mollusca</taxon>
        <taxon>Bivalvia</taxon>
        <taxon>Autobranchia</taxon>
        <taxon>Pteriomorphia</taxon>
        <taxon>Ostreida</taxon>
        <taxon>Ostreoidea</taxon>
        <taxon>Ostreidae</taxon>
        <taxon>Crassostrea</taxon>
    </lineage>
</organism>
<proteinExistence type="predicted"/>
<feature type="compositionally biased region" description="Basic and acidic residues" evidence="1">
    <location>
        <begin position="165"/>
        <end position="175"/>
    </location>
</feature>
<evidence type="ECO:0000313" key="3">
    <source>
        <dbReference type="RefSeq" id="XP_022341796.1"/>
    </source>
</evidence>
<dbReference type="KEGG" id="cvn:111135762"/>
<dbReference type="Pfam" id="PF01161">
    <property type="entry name" value="PBP"/>
    <property type="match status" value="1"/>
</dbReference>
<dbReference type="GeneID" id="111135762"/>
<dbReference type="SUPFAM" id="SSF49777">
    <property type="entry name" value="PEBP-like"/>
    <property type="match status" value="1"/>
</dbReference>
<evidence type="ECO:0000313" key="2">
    <source>
        <dbReference type="Proteomes" id="UP000694844"/>
    </source>
</evidence>
<dbReference type="InterPro" id="IPR036610">
    <property type="entry name" value="PEBP-like_sf"/>
</dbReference>
<accession>A0A8B8EPE6</accession>
<evidence type="ECO:0000256" key="1">
    <source>
        <dbReference type="SAM" id="MobiDB-lite"/>
    </source>
</evidence>
<dbReference type="Gene3D" id="3.90.280.10">
    <property type="entry name" value="PEBP-like"/>
    <property type="match status" value="1"/>
</dbReference>
<keyword evidence="2" id="KW-1185">Reference proteome</keyword>
<reference evidence="3" key="1">
    <citation type="submission" date="2025-08" db="UniProtKB">
        <authorList>
            <consortium name="RefSeq"/>
        </authorList>
    </citation>
    <scope>IDENTIFICATION</scope>
    <source>
        <tissue evidence="3">Whole sample</tissue>
    </source>
</reference>
<dbReference type="OrthoDB" id="2506647at2759"/>
<dbReference type="InterPro" id="IPR008914">
    <property type="entry name" value="PEBP"/>
</dbReference>
<dbReference type="RefSeq" id="XP_022341796.1">
    <property type="nucleotide sequence ID" value="XM_022486088.1"/>
</dbReference>
<dbReference type="Proteomes" id="UP000694844">
    <property type="component" value="Chromosome 5"/>
</dbReference>
<name>A0A8B8EPE6_CRAVI</name>
<feature type="region of interest" description="Disordered" evidence="1">
    <location>
        <begin position="152"/>
        <end position="175"/>
    </location>
</feature>
<sequence>MVVNIPEGRIGEGDTVMSYRGPRPPDTAHHYYFLLYEQSHVINTNQTANYTNPPNSRFLFNISDFVSDQALSLVGVSWFIAKPDEFTRYQSVTSGGNVTSLCAAHHYYFLLYEQSQHCVRAALITDGGGHEAAVPVRESWAGAELAHCPPIELRPSPPAQRYRPRGCDGLREDSLTHRSHSPLKTRFYRQLPLT</sequence>
<dbReference type="AlphaFoldDB" id="A0A8B8EPE6"/>
<protein>
    <submittedName>
        <fullName evidence="3">Uncharacterized protein LOC111135762</fullName>
    </submittedName>
</protein>